<accession>A0ABR9ZIZ7</accession>
<dbReference type="InterPro" id="IPR002933">
    <property type="entry name" value="Peptidase_M20"/>
</dbReference>
<proteinExistence type="predicted"/>
<dbReference type="Proteomes" id="UP000635902">
    <property type="component" value="Unassembled WGS sequence"/>
</dbReference>
<sequence length="417" mass="44084">MNNSTHASDSAASSAASAAVTPAQAWDAAKSYSGVDENLLEQLTEWRRHVHQNPELSYKEFQTTDYIASALEELGFEVRRFEFGSGLVCDIPAADGSTSKDVVALRADIDALPMEETTGFDFASTNEGVCHSCGHDAHTAMLLGAATLLAKNPPNRPVRLIFQPAEETMPGGAVDCVKEGAVEGVDRIIALHCDPHRVVGDVGVHAGAITSSNAKLEVTLQASGGHTARPHETGDIVYALSTVATGVAQVVDRRIDPRSGTVLTWGSIQAGAGAPNVIPAKGTLVGTVRSASRDTWAELPELIPPAIRAIAEPYGVQVDVNYVQGVPPVVNDDACAEIAARAVTDVLGEQGVGEALQSSGGEDFGWYTEEIPGIYLRLGVWDGEGPETDLHHPAFAMDERALVIGATVFDRFARLDR</sequence>
<protein>
    <submittedName>
        <fullName evidence="1">Amidohydrolase</fullName>
    </submittedName>
</protein>
<dbReference type="Pfam" id="PF01546">
    <property type="entry name" value="Peptidase_M20"/>
    <property type="match status" value="1"/>
</dbReference>
<evidence type="ECO:0000313" key="1">
    <source>
        <dbReference type="EMBL" id="MBF4552924.1"/>
    </source>
</evidence>
<comment type="caution">
    <text evidence="1">The sequence shown here is derived from an EMBL/GenBank/DDBJ whole genome shotgun (WGS) entry which is preliminary data.</text>
</comment>
<dbReference type="Gene3D" id="3.40.630.10">
    <property type="entry name" value="Zn peptidases"/>
    <property type="match status" value="1"/>
</dbReference>
<dbReference type="InterPro" id="IPR017439">
    <property type="entry name" value="Amidohydrolase"/>
</dbReference>
<reference evidence="1 2" key="1">
    <citation type="submission" date="2020-10" db="EMBL/GenBank/DDBJ databases">
        <title>Novel species in genus Corynebacterium.</title>
        <authorList>
            <person name="Zhang G."/>
        </authorList>
    </citation>
    <scope>NUCLEOTIDE SEQUENCE [LARGE SCALE GENOMIC DNA]</scope>
    <source>
        <strain evidence="1 2">DSM 45110</strain>
    </source>
</reference>
<organism evidence="1 2">
    <name type="scientific">Corynebacterium suicordis DSM 45110</name>
    <dbReference type="NCBI Taxonomy" id="1121369"/>
    <lineage>
        <taxon>Bacteria</taxon>
        <taxon>Bacillati</taxon>
        <taxon>Actinomycetota</taxon>
        <taxon>Actinomycetes</taxon>
        <taxon>Mycobacteriales</taxon>
        <taxon>Corynebacteriaceae</taxon>
        <taxon>Corynebacterium</taxon>
    </lineage>
</organism>
<gene>
    <name evidence="1" type="ORF">IRY30_02355</name>
</gene>
<evidence type="ECO:0000313" key="2">
    <source>
        <dbReference type="Proteomes" id="UP000635902"/>
    </source>
</evidence>
<keyword evidence="2" id="KW-1185">Reference proteome</keyword>
<dbReference type="RefSeq" id="WP_194555791.1">
    <property type="nucleotide sequence ID" value="NZ_JADKMY010000001.1"/>
</dbReference>
<dbReference type="PANTHER" id="PTHR11014">
    <property type="entry name" value="PEPTIDASE M20 FAMILY MEMBER"/>
    <property type="match status" value="1"/>
</dbReference>
<dbReference type="NCBIfam" id="TIGR01891">
    <property type="entry name" value="amidohydrolases"/>
    <property type="match status" value="1"/>
</dbReference>
<dbReference type="InterPro" id="IPR036264">
    <property type="entry name" value="Bact_exopeptidase_dim_dom"/>
</dbReference>
<dbReference type="SUPFAM" id="SSF53187">
    <property type="entry name" value="Zn-dependent exopeptidases"/>
    <property type="match status" value="1"/>
</dbReference>
<dbReference type="SUPFAM" id="SSF55031">
    <property type="entry name" value="Bacterial exopeptidase dimerisation domain"/>
    <property type="match status" value="1"/>
</dbReference>
<dbReference type="EMBL" id="JADKMY010000001">
    <property type="protein sequence ID" value="MBF4552924.1"/>
    <property type="molecule type" value="Genomic_DNA"/>
</dbReference>
<dbReference type="PIRSF" id="PIRSF005962">
    <property type="entry name" value="Pept_M20D_amidohydro"/>
    <property type="match status" value="1"/>
</dbReference>
<dbReference type="Gene3D" id="3.30.70.360">
    <property type="match status" value="1"/>
</dbReference>
<name>A0ABR9ZIZ7_9CORY</name>
<dbReference type="PANTHER" id="PTHR11014:SF63">
    <property type="entry name" value="METALLOPEPTIDASE, PUTATIVE (AFU_ORTHOLOGUE AFUA_6G09600)-RELATED"/>
    <property type="match status" value="1"/>
</dbReference>